<proteinExistence type="predicted"/>
<keyword evidence="3" id="KW-1185">Reference proteome</keyword>
<gene>
    <name evidence="2" type="ORF">NC661_16695</name>
</gene>
<evidence type="ECO:0000313" key="3">
    <source>
        <dbReference type="Proteomes" id="UP001145072"/>
    </source>
</evidence>
<feature type="signal peptide" evidence="1">
    <location>
        <begin position="1"/>
        <end position="24"/>
    </location>
</feature>
<protein>
    <recommendedName>
        <fullName evidence="4">DUF3221 domain-containing protein</fullName>
    </recommendedName>
</protein>
<feature type="chain" id="PRO_5040759508" description="DUF3221 domain-containing protein" evidence="1">
    <location>
        <begin position="25"/>
        <end position="122"/>
    </location>
</feature>
<accession>A0A9X3WLK8</accession>
<keyword evidence="1" id="KW-0732">Signal</keyword>
<evidence type="ECO:0008006" key="4">
    <source>
        <dbReference type="Google" id="ProtNLM"/>
    </source>
</evidence>
<name>A0A9X3WLK8_9BACI</name>
<dbReference type="RefSeq" id="WP_259870311.1">
    <property type="nucleotide sequence ID" value="NZ_JAMQJZ010000015.1"/>
</dbReference>
<dbReference type="Proteomes" id="UP001145072">
    <property type="component" value="Unassembled WGS sequence"/>
</dbReference>
<dbReference type="EMBL" id="JAMQJZ010000015">
    <property type="protein sequence ID" value="MDC3422012.1"/>
    <property type="molecule type" value="Genomic_DNA"/>
</dbReference>
<dbReference type="PROSITE" id="PS51257">
    <property type="entry name" value="PROKAR_LIPOPROTEIN"/>
    <property type="match status" value="1"/>
</dbReference>
<comment type="caution">
    <text evidence="2">The sequence shown here is derived from an EMBL/GenBank/DDBJ whole genome shotgun (WGS) entry which is preliminary data.</text>
</comment>
<sequence>MKIFLILMLSLISLFGCSSQEVDNAETDSNPTKMVKEKTEKEANPDYRNMFIVDIKESIIVIAPHAIDEASYPVYEIYINKNTSIEGSKEKFDELSINDDVKVWVKDTDDDKEIAEKLFVHE</sequence>
<organism evidence="2 3">
    <name type="scientific">Aquibacillus koreensis</name>
    <dbReference type="NCBI Taxonomy" id="279446"/>
    <lineage>
        <taxon>Bacteria</taxon>
        <taxon>Bacillati</taxon>
        <taxon>Bacillota</taxon>
        <taxon>Bacilli</taxon>
        <taxon>Bacillales</taxon>
        <taxon>Bacillaceae</taxon>
        <taxon>Aquibacillus</taxon>
    </lineage>
</organism>
<evidence type="ECO:0000256" key="1">
    <source>
        <dbReference type="SAM" id="SignalP"/>
    </source>
</evidence>
<reference evidence="2" key="1">
    <citation type="submission" date="2022-06" db="EMBL/GenBank/DDBJ databases">
        <title>Aquibacillus sp. a new bacterium isolated from soil saline samples.</title>
        <authorList>
            <person name="Galisteo C."/>
            <person name="De La Haba R."/>
            <person name="Sanchez-Porro C."/>
            <person name="Ventosa A."/>
        </authorList>
    </citation>
    <scope>NUCLEOTIDE SEQUENCE</scope>
    <source>
        <strain evidence="2">JCM 12387</strain>
    </source>
</reference>
<evidence type="ECO:0000313" key="2">
    <source>
        <dbReference type="EMBL" id="MDC3422012.1"/>
    </source>
</evidence>
<dbReference type="AlphaFoldDB" id="A0A9X3WLK8"/>